<evidence type="ECO:0000256" key="1">
    <source>
        <dbReference type="ARBA" id="ARBA00022448"/>
    </source>
</evidence>
<name>A0ABM7P7Q9_9BACT</name>
<evidence type="ECO:0000256" key="4">
    <source>
        <dbReference type="ARBA" id="ARBA00022967"/>
    </source>
</evidence>
<reference evidence="7" key="1">
    <citation type="journal article" date="2022" name="Arch. Microbiol.">
        <title>Pseudodesulfovibrio sediminis sp. nov., a mesophilic and neutrophilic sulfate-reducing bacterium isolated from sediment of a brackish lake.</title>
        <authorList>
            <person name="Takahashi A."/>
            <person name="Kojima H."/>
            <person name="Watanabe M."/>
            <person name="Fukui M."/>
        </authorList>
    </citation>
    <scope>NUCLEOTIDE SEQUENCE</scope>
    <source>
        <strain evidence="7">SF6</strain>
    </source>
</reference>
<dbReference type="PROSITE" id="PS50893">
    <property type="entry name" value="ABC_TRANSPORTER_2"/>
    <property type="match status" value="1"/>
</dbReference>
<keyword evidence="4" id="KW-1278">Translocase</keyword>
<dbReference type="CDD" id="cd03214">
    <property type="entry name" value="ABC_Iron-Siderophores_B12_Hemin"/>
    <property type="match status" value="1"/>
</dbReference>
<dbReference type="RefSeq" id="WP_229590972.1">
    <property type="nucleotide sequence ID" value="NZ_AP024485.1"/>
</dbReference>
<evidence type="ECO:0000313" key="8">
    <source>
        <dbReference type="Proteomes" id="UP001053296"/>
    </source>
</evidence>
<dbReference type="InterPro" id="IPR003593">
    <property type="entry name" value="AAA+_ATPase"/>
</dbReference>
<keyword evidence="1" id="KW-0813">Transport</keyword>
<organism evidence="7 8">
    <name type="scientific">Pseudodesulfovibrio sediminis</name>
    <dbReference type="NCBI Taxonomy" id="2810563"/>
    <lineage>
        <taxon>Bacteria</taxon>
        <taxon>Pseudomonadati</taxon>
        <taxon>Thermodesulfobacteriota</taxon>
        <taxon>Desulfovibrionia</taxon>
        <taxon>Desulfovibrionales</taxon>
        <taxon>Desulfovibrionaceae</taxon>
    </lineage>
</organism>
<dbReference type="EMBL" id="AP024485">
    <property type="protein sequence ID" value="BCS88981.1"/>
    <property type="molecule type" value="Genomic_DNA"/>
</dbReference>
<keyword evidence="2" id="KW-0547">Nucleotide-binding</keyword>
<gene>
    <name evidence="7" type="ORF">PSDVSF_22230</name>
</gene>
<dbReference type="PANTHER" id="PTHR42794:SF1">
    <property type="entry name" value="HEMIN IMPORT ATP-BINDING PROTEIN HMUV"/>
    <property type="match status" value="1"/>
</dbReference>
<evidence type="ECO:0000256" key="5">
    <source>
        <dbReference type="ARBA" id="ARBA00037066"/>
    </source>
</evidence>
<proteinExistence type="predicted"/>
<evidence type="ECO:0000259" key="6">
    <source>
        <dbReference type="PROSITE" id="PS50893"/>
    </source>
</evidence>
<dbReference type="InterPro" id="IPR003439">
    <property type="entry name" value="ABC_transporter-like_ATP-bd"/>
</dbReference>
<dbReference type="Pfam" id="PF00005">
    <property type="entry name" value="ABC_tran"/>
    <property type="match status" value="1"/>
</dbReference>
<dbReference type="Proteomes" id="UP001053296">
    <property type="component" value="Chromosome"/>
</dbReference>
<sequence>MSLLRANALSFSYADTPILNDISFSVATGELVSVLGPNGCGKTTLLKVLLGILLPEKGQVLLNEVDIHSIGRKALAKKIAYVPQVHTASFAYPVMDVVMMGRMPHKGFFSLFSNKDAALALRAMEKTGILHLKDKSYTQISGGERQLTLIARALAQGARTFILDEPLNGLDYGNQLKLLEQLHELCGEGYTFIKSTHFPDHALWVSDHVVMLKNGVVHTDGHPRDVITQESLFALYGAQVKVLPYAENFRICIPGKIYSRLCPTLPKVADLRKHPSRSFMY</sequence>
<keyword evidence="8" id="KW-1185">Reference proteome</keyword>
<feature type="domain" description="ABC transporter" evidence="6">
    <location>
        <begin position="4"/>
        <end position="239"/>
    </location>
</feature>
<protein>
    <submittedName>
        <fullName evidence="7">Iron ABC transporter ATP-binding protein</fullName>
    </submittedName>
</protein>
<dbReference type="InterPro" id="IPR027417">
    <property type="entry name" value="P-loop_NTPase"/>
</dbReference>
<comment type="function">
    <text evidence="5">Part of the ABC transporter complex HmuTUV involved in hemin import. Responsible for energy coupling to the transport system.</text>
</comment>
<dbReference type="GO" id="GO:0005524">
    <property type="term" value="F:ATP binding"/>
    <property type="evidence" value="ECO:0007669"/>
    <property type="project" value="UniProtKB-KW"/>
</dbReference>
<accession>A0ABM7P7Q9</accession>
<evidence type="ECO:0000256" key="3">
    <source>
        <dbReference type="ARBA" id="ARBA00022840"/>
    </source>
</evidence>
<dbReference type="SUPFAM" id="SSF52540">
    <property type="entry name" value="P-loop containing nucleoside triphosphate hydrolases"/>
    <property type="match status" value="1"/>
</dbReference>
<dbReference type="Gene3D" id="3.40.50.300">
    <property type="entry name" value="P-loop containing nucleotide triphosphate hydrolases"/>
    <property type="match status" value="1"/>
</dbReference>
<evidence type="ECO:0000313" key="7">
    <source>
        <dbReference type="EMBL" id="BCS88981.1"/>
    </source>
</evidence>
<evidence type="ECO:0000256" key="2">
    <source>
        <dbReference type="ARBA" id="ARBA00022741"/>
    </source>
</evidence>
<dbReference type="SMART" id="SM00382">
    <property type="entry name" value="AAA"/>
    <property type="match status" value="1"/>
</dbReference>
<dbReference type="PANTHER" id="PTHR42794">
    <property type="entry name" value="HEMIN IMPORT ATP-BINDING PROTEIN HMUV"/>
    <property type="match status" value="1"/>
</dbReference>
<keyword evidence="3 7" id="KW-0067">ATP-binding</keyword>